<feature type="chain" id="PRO_5004058106" evidence="9">
    <location>
        <begin position="24"/>
        <end position="527"/>
    </location>
</feature>
<feature type="signal peptide" evidence="9">
    <location>
        <begin position="1"/>
        <end position="23"/>
    </location>
</feature>
<dbReference type="InterPro" id="IPR019609">
    <property type="entry name" value="Variant_surf_glycoprt_trypan_C"/>
</dbReference>
<keyword evidence="3" id="KW-1003">Cell membrane</keyword>
<keyword evidence="8" id="KW-0449">Lipoprotein</keyword>
<organism evidence="12">
    <name type="scientific">Trypanosoma brucei</name>
    <dbReference type="NCBI Taxonomy" id="5691"/>
    <lineage>
        <taxon>Eukaryota</taxon>
        <taxon>Discoba</taxon>
        <taxon>Euglenozoa</taxon>
        <taxon>Kinetoplastea</taxon>
        <taxon>Metakinetoplastina</taxon>
        <taxon>Trypanosomatida</taxon>
        <taxon>Trypanosomatidae</taxon>
        <taxon>Trypanosoma</taxon>
    </lineage>
</organism>
<dbReference type="Pfam" id="PF10659">
    <property type="entry name" value="Trypan_glycop_C"/>
    <property type="match status" value="1"/>
</dbReference>
<evidence type="ECO:0000259" key="11">
    <source>
        <dbReference type="Pfam" id="PF13206"/>
    </source>
</evidence>
<feature type="domain" description="Trypanosome variant surface glycoprotein B-type N-terminal" evidence="11">
    <location>
        <begin position="13"/>
        <end position="363"/>
    </location>
</feature>
<evidence type="ECO:0000256" key="2">
    <source>
        <dbReference type="ARBA" id="ARBA00004609"/>
    </source>
</evidence>
<evidence type="ECO:0000256" key="6">
    <source>
        <dbReference type="ARBA" id="ARBA00023136"/>
    </source>
</evidence>
<dbReference type="VEuPathDB" id="TriTrypDB:Tb927.11.19180"/>
<dbReference type="InterPro" id="IPR025932">
    <property type="entry name" value="Trypano_VSG_B_N_dom"/>
</dbReference>
<comment type="function">
    <text evidence="1">VSG forms a coat on the surface of the parasite. The trypanosome evades the immune response of the host by expressing a series of antigenically distinct VSGs from an estimated 1000 VSG genes.</text>
</comment>
<reference evidence="12" key="2">
    <citation type="journal article" date="2014" name="Mol. Biochem. Parasitol.">
        <title>Capturing the variant surface glycoprotein repertoire (the VSGnome) of Trypanosoma brucei Lister 427.</title>
        <authorList>
            <person name="Cross G.A."/>
            <person name="Kim H.S."/>
            <person name="Wickstead B."/>
        </authorList>
    </citation>
    <scope>NUCLEOTIDE SEQUENCE</scope>
    <source>
        <strain evidence="12">Lister 427</strain>
    </source>
</reference>
<comment type="subcellular location">
    <subcellularLocation>
        <location evidence="2">Cell membrane</location>
        <topology evidence="2">Lipid-anchor</topology>
        <topology evidence="2">GPI-anchor</topology>
    </subcellularLocation>
</comment>
<keyword evidence="7" id="KW-0325">Glycoprotein</keyword>
<evidence type="ECO:0000259" key="10">
    <source>
        <dbReference type="Pfam" id="PF10659"/>
    </source>
</evidence>
<proteinExistence type="predicted"/>
<evidence type="ECO:0000313" key="12">
    <source>
        <dbReference type="EMBL" id="AGH60926.1"/>
    </source>
</evidence>
<dbReference type="AlphaFoldDB" id="M4SZV7"/>
<feature type="domain" description="Trypanosome variant surface glycoprotein C-terminal" evidence="10">
    <location>
        <begin position="410"/>
        <end position="526"/>
    </location>
</feature>
<evidence type="ECO:0000256" key="5">
    <source>
        <dbReference type="ARBA" id="ARBA00022729"/>
    </source>
</evidence>
<name>M4SZV7_9TRYP</name>
<dbReference type="Pfam" id="PF13206">
    <property type="entry name" value="VSG_B"/>
    <property type="match status" value="1"/>
</dbReference>
<dbReference type="GO" id="GO:0005886">
    <property type="term" value="C:plasma membrane"/>
    <property type="evidence" value="ECO:0007669"/>
    <property type="project" value="UniProtKB-SubCell"/>
</dbReference>
<reference evidence="12" key="1">
    <citation type="submission" date="2013-02" db="EMBL/GenBank/DDBJ databases">
        <authorList>
            <person name="Cross G.A.M."/>
            <person name="Kim H.-S."/>
            <person name="Wickstead B."/>
        </authorList>
    </citation>
    <scope>NUCLEOTIDE SEQUENCE</scope>
    <source>
        <strain evidence="12">Lister 427</strain>
    </source>
</reference>
<keyword evidence="4" id="KW-0336">GPI-anchor</keyword>
<evidence type="ECO:0000256" key="4">
    <source>
        <dbReference type="ARBA" id="ARBA00022622"/>
    </source>
</evidence>
<accession>M4SZV7</accession>
<dbReference type="GO" id="GO:0098552">
    <property type="term" value="C:side of membrane"/>
    <property type="evidence" value="ECO:0007669"/>
    <property type="project" value="UniProtKB-KW"/>
</dbReference>
<protein>
    <submittedName>
        <fullName evidence="12">Variant surface glycoprotein 349</fullName>
    </submittedName>
</protein>
<keyword evidence="5 9" id="KW-0732">Signal</keyword>
<evidence type="ECO:0000256" key="3">
    <source>
        <dbReference type="ARBA" id="ARBA00022475"/>
    </source>
</evidence>
<keyword evidence="6" id="KW-0472">Membrane</keyword>
<evidence type="ECO:0000256" key="9">
    <source>
        <dbReference type="SAM" id="SignalP"/>
    </source>
</evidence>
<sequence>MSSTKRAVAALAMLIGLISRGEGAANANAKEHGVMCAFLNMAEAGGQISKPETEARTYLDQILELNMSVSDKDWTAEFDTEKPGDEGRTFPTAYKDNDAKKHWEQQWQAWYDAKKRAKAKHVGTTKNQDYKPITEETQKRAARGVIQQLAARASALAAKYATLAGEAGDFGEAAANIDLKTAITGESTGTKPAVPATIAAANPYSAACTAQSAAKSLLATFSCVCHSKDAGSNDECVTGAVSQQWSDALNLDTALSNLKASCTATKIKHATPEAITSLLANFRAACTTGSGAGQLKVRFGTSASAPTCDGANTKMCINFDELFTTAGDGGWHKIAWYAKLESAAEKLKTAQESARRAAAIVDTLVAIAQETVDTYQAAAQSRLPHVLPPPSADTITASAPIKTNTNKNANCEDNEEPNCTGFCEWNKTEKACKLTDKAQKEAEQANQETGGKEGKNKEGKTCADFKTEAKCNAADGPKPTGKSKFCGWIGEDASGGDKGFKCRSSSFLLNKQFALSVVSAAFVALLF</sequence>
<dbReference type="EMBL" id="KC613495">
    <property type="protein sequence ID" value="AGH60926.1"/>
    <property type="molecule type" value="Genomic_DNA"/>
</dbReference>
<dbReference type="VEuPathDB" id="TriTrypDB:Tb427_000789200"/>
<dbReference type="VEuPathDB" id="TriTrypDB:Tb1125.11.19130"/>
<evidence type="ECO:0000256" key="8">
    <source>
        <dbReference type="ARBA" id="ARBA00023288"/>
    </source>
</evidence>
<evidence type="ECO:0000256" key="1">
    <source>
        <dbReference type="ARBA" id="ARBA00002523"/>
    </source>
</evidence>
<evidence type="ECO:0000256" key="7">
    <source>
        <dbReference type="ARBA" id="ARBA00023180"/>
    </source>
</evidence>